<dbReference type="RefSeq" id="WP_367623010.1">
    <property type="nucleotide sequence ID" value="NZ_JBFNQD010000001.1"/>
</dbReference>
<comment type="caution">
    <text evidence="1">The sequence shown here is derived from an EMBL/GenBank/DDBJ whole genome shotgun (WGS) entry which is preliminary data.</text>
</comment>
<organism evidence="1 2">
    <name type="scientific">Labrys neptuniae</name>
    <dbReference type="NCBI Taxonomy" id="376174"/>
    <lineage>
        <taxon>Bacteria</taxon>
        <taxon>Pseudomonadati</taxon>
        <taxon>Pseudomonadota</taxon>
        <taxon>Alphaproteobacteria</taxon>
        <taxon>Hyphomicrobiales</taxon>
        <taxon>Xanthobacteraceae</taxon>
        <taxon>Labrys</taxon>
    </lineage>
</organism>
<proteinExistence type="predicted"/>
<accession>A0ABV3PGQ6</accession>
<protein>
    <submittedName>
        <fullName evidence="1">Uncharacterized protein</fullName>
    </submittedName>
</protein>
<evidence type="ECO:0000313" key="2">
    <source>
        <dbReference type="Proteomes" id="UP001555786"/>
    </source>
</evidence>
<name>A0ABV3PGQ6_9HYPH</name>
<gene>
    <name evidence="1" type="ORF">ABXS05_04085</name>
</gene>
<sequence>MTETTPAFSSWAKLELMGHRTRVGFVQEVEMFGGKLLRIDIPANGGDVTEFYGCSSVYALSPVSEEIARDYMKRCSDPRPVRPMEYRLEAPRDEFGAEE</sequence>
<reference evidence="1 2" key="1">
    <citation type="submission" date="2024-07" db="EMBL/GenBank/DDBJ databases">
        <title>Description of Labrys sedimenti sp. nov., isolated from a diclofenac-degrading enrichment culture.</title>
        <authorList>
            <person name="Tancsics A."/>
            <person name="Csepanyi A."/>
        </authorList>
    </citation>
    <scope>NUCLEOTIDE SEQUENCE [LARGE SCALE GENOMIC DNA]</scope>
    <source>
        <strain evidence="1 2">LMG 23578</strain>
    </source>
</reference>
<dbReference type="Proteomes" id="UP001555786">
    <property type="component" value="Unassembled WGS sequence"/>
</dbReference>
<evidence type="ECO:0000313" key="1">
    <source>
        <dbReference type="EMBL" id="MEW9304701.1"/>
    </source>
</evidence>
<dbReference type="EMBL" id="JBFNQD010000001">
    <property type="protein sequence ID" value="MEW9304701.1"/>
    <property type="molecule type" value="Genomic_DNA"/>
</dbReference>
<keyword evidence="2" id="KW-1185">Reference proteome</keyword>